<feature type="transmembrane region" description="Helical" evidence="2">
    <location>
        <begin position="86"/>
        <end position="105"/>
    </location>
</feature>
<protein>
    <submittedName>
        <fullName evidence="3">Uncharacterized protein</fullName>
    </submittedName>
</protein>
<gene>
    <name evidence="3" type="ORF">D5F53_32580</name>
</gene>
<dbReference type="EMBL" id="CP032413">
    <property type="protein sequence ID" value="AYB48062.1"/>
    <property type="molecule type" value="Genomic_DNA"/>
</dbReference>
<dbReference type="Proteomes" id="UP000266552">
    <property type="component" value="Plasmid pAZOPL1"/>
</dbReference>
<feature type="coiled-coil region" evidence="1">
    <location>
        <begin position="176"/>
        <end position="203"/>
    </location>
</feature>
<accession>A0A385TZY7</accession>
<keyword evidence="4" id="KW-1185">Reference proteome</keyword>
<dbReference type="KEGG" id="plw:D5F53_32580"/>
<proteinExistence type="predicted"/>
<keyword evidence="2" id="KW-1133">Transmembrane helix</keyword>
<dbReference type="RefSeq" id="WP_119851423.1">
    <property type="nucleotide sequence ID" value="NZ_CP032413.1"/>
</dbReference>
<organism evidence="3 4">
    <name type="scientific">Paenibacillus lautus</name>
    <name type="common">Bacillus lautus</name>
    <dbReference type="NCBI Taxonomy" id="1401"/>
    <lineage>
        <taxon>Bacteria</taxon>
        <taxon>Bacillati</taxon>
        <taxon>Bacillota</taxon>
        <taxon>Bacilli</taxon>
        <taxon>Bacillales</taxon>
        <taxon>Paenibacillaceae</taxon>
        <taxon>Paenibacillus</taxon>
    </lineage>
</organism>
<dbReference type="AlphaFoldDB" id="A0A385TZY7"/>
<geneLocation type="plasmid" evidence="3 4">
    <name>pAZOPL1</name>
</geneLocation>
<evidence type="ECO:0000256" key="1">
    <source>
        <dbReference type="SAM" id="Coils"/>
    </source>
</evidence>
<reference evidence="3 4" key="1">
    <citation type="submission" date="2018-09" db="EMBL/GenBank/DDBJ databases">
        <title>Genome Sequence of Paenibacillus lautus Strain E7593-69, Azo Dye-Degrading Bacteria, Isolated from Commercial Tattoo Inks.</title>
        <authorList>
            <person name="Nho S.W."/>
            <person name="Kim S.-J."/>
            <person name="Kweon O."/>
            <person name="Cerniglia C.E."/>
        </authorList>
    </citation>
    <scope>NUCLEOTIDE SEQUENCE [LARGE SCALE GENOMIC DNA]</scope>
    <source>
        <strain evidence="3 4">E7593-69</strain>
        <plasmid evidence="3 4">pAZOPL1</plasmid>
    </source>
</reference>
<evidence type="ECO:0000256" key="2">
    <source>
        <dbReference type="SAM" id="Phobius"/>
    </source>
</evidence>
<name>A0A385TZY7_PAELA</name>
<sequence length="374" mass="42771">MSHKDTKNNYHSFLGDLKATFDPIFRNARTQDSSDWRKKAWSGPLKSYIGMFKAAGALGKLGGAVAPLIGPTLVVVGGILASIPVWLIIFLPLLLLFGVYWIFVIQHTKKMATMGDPHFHIGAFKEKRPLEYKLWKPFLDRNGPTFEGLYDFMIPIFNPNNGEDLKSVIEYTKGHVAAVQTEKDEYRTARDFLKSEVERYERAVGYLVDLVKAINKSLYRYANDCMNFYELDFVCAYTIYRVEEEKIRKIHDKGTTGASPAEITLTEENARKYAAVYVAMLPSEEDGFSYNNPFPGRTVAAYRMEIYGETWIWNFHFDDSNDKALSLTLSNDIIEIREVYRLVQAFCLLLQKREIEGKEGIQDGNAKSQRANEN</sequence>
<keyword evidence="1" id="KW-0175">Coiled coil</keyword>
<keyword evidence="2" id="KW-0472">Membrane</keyword>
<evidence type="ECO:0000313" key="3">
    <source>
        <dbReference type="EMBL" id="AYB48062.1"/>
    </source>
</evidence>
<keyword evidence="2" id="KW-0812">Transmembrane</keyword>
<evidence type="ECO:0000313" key="4">
    <source>
        <dbReference type="Proteomes" id="UP000266552"/>
    </source>
</evidence>
<feature type="transmembrane region" description="Helical" evidence="2">
    <location>
        <begin position="61"/>
        <end position="80"/>
    </location>
</feature>
<keyword evidence="3" id="KW-0614">Plasmid</keyword>